<dbReference type="EMBL" id="CP071503">
    <property type="protein sequence ID" value="QSX33059.1"/>
    <property type="molecule type" value="Genomic_DNA"/>
</dbReference>
<evidence type="ECO:0000259" key="2">
    <source>
        <dbReference type="Pfam" id="PF05116"/>
    </source>
</evidence>
<dbReference type="SFLD" id="SFLDS00003">
    <property type="entry name" value="Haloacid_Dehalogenase"/>
    <property type="match status" value="1"/>
</dbReference>
<feature type="domain" description="Sucrose phosphatase-like" evidence="2">
    <location>
        <begin position="3"/>
        <end position="268"/>
    </location>
</feature>
<keyword evidence="4" id="KW-1185">Reference proteome</keyword>
<dbReference type="RefSeq" id="WP_207354295.1">
    <property type="nucleotide sequence ID" value="NZ_CP071503.1"/>
</dbReference>
<reference evidence="3 4" key="1">
    <citation type="submission" date="2021-03" db="EMBL/GenBank/DDBJ databases">
        <title>Novel species identification of genus Shewanella.</title>
        <authorList>
            <person name="Liu G."/>
            <person name="Zhang Q."/>
        </authorList>
    </citation>
    <scope>NUCLEOTIDE SEQUENCE [LARGE SCALE GENOMIC DNA]</scope>
    <source>
        <strain evidence="3 4">FJAT-51800</strain>
    </source>
</reference>
<gene>
    <name evidence="3" type="ORF">JYB87_15190</name>
</gene>
<evidence type="ECO:0000313" key="4">
    <source>
        <dbReference type="Proteomes" id="UP000662770"/>
    </source>
</evidence>
<dbReference type="InterPro" id="IPR036412">
    <property type="entry name" value="HAD-like_sf"/>
</dbReference>
<accession>A0ABX7QNL5</accession>
<dbReference type="PANTHER" id="PTHR46521">
    <property type="entry name" value="SUCROSE-PHOSPHATASE 2-RELATED"/>
    <property type="match status" value="1"/>
</dbReference>
<dbReference type="SFLD" id="SFLDG01140">
    <property type="entry name" value="C2.B:_Phosphomannomutase_and_P"/>
    <property type="match status" value="1"/>
</dbReference>
<dbReference type="SFLD" id="SFLDG01141">
    <property type="entry name" value="C2.B.1:_Sucrose_Phosphatase_Li"/>
    <property type="match status" value="1"/>
</dbReference>
<keyword evidence="1 3" id="KW-0378">Hydrolase</keyword>
<sequence>MLELLCTDLDRTLLPNGEQPESAAARRMFAQLVVGSQCKLAYVTGRDIALVQHAIAEYQLPLPDYAITDVGSMIYVREGEQYQLLPHWHDYLAQQWPQDSQQLARQLGQFAQLQPQPEPRQKRFKLCYQLIPAKLLPNEVAEVKRRLANIAWPVHLITSVDETADQGLVDLLPPNASKRGAIDFLVTELGLQHDKVFFSGDSGNDLDVLVSPYPAVIVKNALAEVVMQAVNRSKMQGLDEQLWVAQGDESLGLNGNYSGGIVEGLLYFYPQLKRWLTVE</sequence>
<name>A0ABX7QNL5_9GAMM</name>
<protein>
    <submittedName>
        <fullName evidence="3">HAD-IIB family hydrolase</fullName>
    </submittedName>
</protein>
<evidence type="ECO:0000313" key="3">
    <source>
        <dbReference type="EMBL" id="QSX33059.1"/>
    </source>
</evidence>
<dbReference type="InterPro" id="IPR051518">
    <property type="entry name" value="Sucrose_Phosphatase"/>
</dbReference>
<dbReference type="Gene3D" id="3.90.1070.10">
    <property type="match status" value="1"/>
</dbReference>
<dbReference type="InterPro" id="IPR023214">
    <property type="entry name" value="HAD_sf"/>
</dbReference>
<dbReference type="Gene3D" id="3.40.50.1000">
    <property type="entry name" value="HAD superfamily/HAD-like"/>
    <property type="match status" value="1"/>
</dbReference>
<organism evidence="3 4">
    <name type="scientific">Shewanella avicenniae</name>
    <dbReference type="NCBI Taxonomy" id="2814294"/>
    <lineage>
        <taxon>Bacteria</taxon>
        <taxon>Pseudomonadati</taxon>
        <taxon>Pseudomonadota</taxon>
        <taxon>Gammaproteobacteria</taxon>
        <taxon>Alteromonadales</taxon>
        <taxon>Shewanellaceae</taxon>
        <taxon>Shewanella</taxon>
    </lineage>
</organism>
<evidence type="ECO:0000256" key="1">
    <source>
        <dbReference type="ARBA" id="ARBA00022801"/>
    </source>
</evidence>
<dbReference type="SUPFAM" id="SSF56784">
    <property type="entry name" value="HAD-like"/>
    <property type="match status" value="1"/>
</dbReference>
<dbReference type="Proteomes" id="UP000662770">
    <property type="component" value="Chromosome"/>
</dbReference>
<proteinExistence type="predicted"/>
<dbReference type="GO" id="GO:0016787">
    <property type="term" value="F:hydrolase activity"/>
    <property type="evidence" value="ECO:0007669"/>
    <property type="project" value="UniProtKB-KW"/>
</dbReference>
<dbReference type="PANTHER" id="PTHR46521:SF4">
    <property type="entry name" value="SUCROSE-PHOSPHATASE 2-RELATED"/>
    <property type="match status" value="1"/>
</dbReference>
<dbReference type="NCBIfam" id="TIGR01484">
    <property type="entry name" value="HAD-SF-IIB"/>
    <property type="match status" value="1"/>
</dbReference>
<dbReference type="InterPro" id="IPR006379">
    <property type="entry name" value="HAD-SF_hydro_IIB"/>
</dbReference>
<dbReference type="Pfam" id="PF05116">
    <property type="entry name" value="S6PP"/>
    <property type="match status" value="1"/>
</dbReference>
<dbReference type="InterPro" id="IPR006380">
    <property type="entry name" value="SPP-like_dom"/>
</dbReference>